<sequence length="569" mass="63204">MYPESKTMAPVAPRAPITLSKPSQPPSQCRFFARRRTLVQAASAPAKTEKEASSEDPVAVSTRHAVRALSGLARQLCVLLAQPEMDCEELRSLNFSCIRTREQFVRSYHEDPDFLSEVESVLVLNVGRAFHAALDCFRLLDELPSVPPSIAVLLFPGEQRTEALEEECELIRNLFELGADDVIILPGSQTLTRHRMQTAILRSELTAIKAAEVIAREAERVKKRQSRSLQELSQKYLWELPGAVLQGIPPMDDTSVDGGDSTKVGGYLLTSRLGAGSFGAVFKVGHPKHGDRALKVLEKDSMKTVCQLFAVNRELSIMLNIAPHPNIVQAFEAFHTPSSIALVMEYSGELNLRSFTLKALKGSGEKVLPCDTVFRFSRQAAAGLAHLHYFRVCHRDLKPKNFVISNEGTVLKLTDFGLSCLSFGPHQRLLHMCGSLPFIAPEVLSLQHDWQVDVGGYDGFAADVWSLGVNFVELVHGMYTIERLLGWAPQPPLDVKQQLRDLECFPSVWQSTPKMHVPRLQTIVDSIFVLQPDRRCTIEWIVGSDGLCIDGADQCPFHRCSSVSPRGER</sequence>
<evidence type="ECO:0000256" key="5">
    <source>
        <dbReference type="ARBA" id="ARBA00022840"/>
    </source>
</evidence>
<evidence type="ECO:0000256" key="1">
    <source>
        <dbReference type="ARBA" id="ARBA00022527"/>
    </source>
</evidence>
<keyword evidence="4" id="KW-0418">Kinase</keyword>
<dbReference type="GO" id="GO:0005524">
    <property type="term" value="F:ATP binding"/>
    <property type="evidence" value="ECO:0007669"/>
    <property type="project" value="UniProtKB-UniRule"/>
</dbReference>
<dbReference type="PANTHER" id="PTHR24346">
    <property type="entry name" value="MAP/MICROTUBULE AFFINITY-REGULATING KINASE"/>
    <property type="match status" value="1"/>
</dbReference>
<reference evidence="9" key="1">
    <citation type="submission" date="2021-01" db="EMBL/GenBank/DDBJ databases">
        <authorList>
            <person name="Corre E."/>
            <person name="Pelletier E."/>
            <person name="Niang G."/>
            <person name="Scheremetjew M."/>
            <person name="Finn R."/>
            <person name="Kale V."/>
            <person name="Holt S."/>
            <person name="Cochrane G."/>
            <person name="Meng A."/>
            <person name="Brown T."/>
            <person name="Cohen L."/>
        </authorList>
    </citation>
    <scope>NUCLEOTIDE SEQUENCE</scope>
    <source>
        <strain evidence="9">CCMP3105</strain>
    </source>
</reference>
<dbReference type="Gene3D" id="1.10.510.10">
    <property type="entry name" value="Transferase(Phosphotransferase) domain 1"/>
    <property type="match status" value="1"/>
</dbReference>
<feature type="domain" description="Protein kinase" evidence="8">
    <location>
        <begin position="267"/>
        <end position="547"/>
    </location>
</feature>
<dbReference type="PROSITE" id="PS00107">
    <property type="entry name" value="PROTEIN_KINASE_ATP"/>
    <property type="match status" value="1"/>
</dbReference>
<organism evidence="9">
    <name type="scientific">Alexandrium monilatum</name>
    <dbReference type="NCBI Taxonomy" id="311494"/>
    <lineage>
        <taxon>Eukaryota</taxon>
        <taxon>Sar</taxon>
        <taxon>Alveolata</taxon>
        <taxon>Dinophyceae</taxon>
        <taxon>Gonyaulacales</taxon>
        <taxon>Pyrocystaceae</taxon>
        <taxon>Alexandrium</taxon>
    </lineage>
</organism>
<dbReference type="GO" id="GO:0035556">
    <property type="term" value="P:intracellular signal transduction"/>
    <property type="evidence" value="ECO:0007669"/>
    <property type="project" value="TreeGrafter"/>
</dbReference>
<dbReference type="GO" id="GO:0005737">
    <property type="term" value="C:cytoplasm"/>
    <property type="evidence" value="ECO:0007669"/>
    <property type="project" value="TreeGrafter"/>
</dbReference>
<dbReference type="AlphaFoldDB" id="A0A7S4W6Z8"/>
<dbReference type="PANTHER" id="PTHR24346:SF82">
    <property type="entry name" value="KP78A-RELATED"/>
    <property type="match status" value="1"/>
</dbReference>
<evidence type="ECO:0000256" key="4">
    <source>
        <dbReference type="ARBA" id="ARBA00022777"/>
    </source>
</evidence>
<dbReference type="InterPro" id="IPR011009">
    <property type="entry name" value="Kinase-like_dom_sf"/>
</dbReference>
<feature type="region of interest" description="Disordered" evidence="7">
    <location>
        <begin position="1"/>
        <end position="26"/>
    </location>
</feature>
<proteinExistence type="predicted"/>
<dbReference type="SUPFAM" id="SSF56112">
    <property type="entry name" value="Protein kinase-like (PK-like)"/>
    <property type="match status" value="1"/>
</dbReference>
<dbReference type="GO" id="GO:0004674">
    <property type="term" value="F:protein serine/threonine kinase activity"/>
    <property type="evidence" value="ECO:0007669"/>
    <property type="project" value="UniProtKB-KW"/>
</dbReference>
<evidence type="ECO:0000256" key="3">
    <source>
        <dbReference type="ARBA" id="ARBA00022741"/>
    </source>
</evidence>
<gene>
    <name evidence="9" type="ORF">AMON00008_LOCUS57490</name>
</gene>
<dbReference type="PROSITE" id="PS50011">
    <property type="entry name" value="PROTEIN_KINASE_DOM"/>
    <property type="match status" value="1"/>
</dbReference>
<keyword evidence="5 6" id="KW-0067">ATP-binding</keyword>
<evidence type="ECO:0000256" key="2">
    <source>
        <dbReference type="ARBA" id="ARBA00022679"/>
    </source>
</evidence>
<evidence type="ECO:0000256" key="7">
    <source>
        <dbReference type="SAM" id="MobiDB-lite"/>
    </source>
</evidence>
<evidence type="ECO:0000313" key="9">
    <source>
        <dbReference type="EMBL" id="CAE4657432.1"/>
    </source>
</evidence>
<dbReference type="InterPro" id="IPR000719">
    <property type="entry name" value="Prot_kinase_dom"/>
</dbReference>
<name>A0A7S4W6Z8_9DINO</name>
<dbReference type="InterPro" id="IPR017441">
    <property type="entry name" value="Protein_kinase_ATP_BS"/>
</dbReference>
<keyword evidence="3 6" id="KW-0547">Nucleotide-binding</keyword>
<protein>
    <recommendedName>
        <fullName evidence="8">Protein kinase domain-containing protein</fullName>
    </recommendedName>
</protein>
<dbReference type="Pfam" id="PF00069">
    <property type="entry name" value="Pkinase"/>
    <property type="match status" value="1"/>
</dbReference>
<accession>A0A7S4W6Z8</accession>
<dbReference type="PROSITE" id="PS00108">
    <property type="entry name" value="PROTEIN_KINASE_ST"/>
    <property type="match status" value="1"/>
</dbReference>
<keyword evidence="2" id="KW-0808">Transferase</keyword>
<dbReference type="SMART" id="SM00220">
    <property type="entry name" value="S_TKc"/>
    <property type="match status" value="1"/>
</dbReference>
<dbReference type="InterPro" id="IPR008271">
    <property type="entry name" value="Ser/Thr_kinase_AS"/>
</dbReference>
<keyword evidence="1" id="KW-0723">Serine/threonine-protein kinase</keyword>
<dbReference type="EMBL" id="HBNR01080480">
    <property type="protein sequence ID" value="CAE4657432.1"/>
    <property type="molecule type" value="Transcribed_RNA"/>
</dbReference>
<evidence type="ECO:0000256" key="6">
    <source>
        <dbReference type="PROSITE-ProRule" id="PRU10141"/>
    </source>
</evidence>
<evidence type="ECO:0000259" key="8">
    <source>
        <dbReference type="PROSITE" id="PS50011"/>
    </source>
</evidence>
<feature type="binding site" evidence="6">
    <location>
        <position position="295"/>
    </location>
    <ligand>
        <name>ATP</name>
        <dbReference type="ChEBI" id="CHEBI:30616"/>
    </ligand>
</feature>